<evidence type="ECO:0000313" key="2">
    <source>
        <dbReference type="EMBL" id="JAS31397.1"/>
    </source>
</evidence>
<feature type="signal peptide" evidence="1">
    <location>
        <begin position="1"/>
        <end position="20"/>
    </location>
</feature>
<keyword evidence="1" id="KW-0732">Signal</keyword>
<dbReference type="EMBL" id="GEDC01005901">
    <property type="protein sequence ID" value="JAS31397.1"/>
    <property type="molecule type" value="Transcribed_RNA"/>
</dbReference>
<feature type="chain" id="PRO_5008581824" description="Lipocalin/cytosolic fatty-acid binding domain-containing protein" evidence="1">
    <location>
        <begin position="21"/>
        <end position="191"/>
    </location>
</feature>
<evidence type="ECO:0000256" key="1">
    <source>
        <dbReference type="SAM" id="SignalP"/>
    </source>
</evidence>
<gene>
    <name evidence="2" type="ORF">g.14493</name>
</gene>
<name>A0A1B6E0J3_9HEMI</name>
<proteinExistence type="predicted"/>
<organism evidence="2">
    <name type="scientific">Clastoptera arizonana</name>
    <name type="common">Arizona spittle bug</name>
    <dbReference type="NCBI Taxonomy" id="38151"/>
    <lineage>
        <taxon>Eukaryota</taxon>
        <taxon>Metazoa</taxon>
        <taxon>Ecdysozoa</taxon>
        <taxon>Arthropoda</taxon>
        <taxon>Hexapoda</taxon>
        <taxon>Insecta</taxon>
        <taxon>Pterygota</taxon>
        <taxon>Neoptera</taxon>
        <taxon>Paraneoptera</taxon>
        <taxon>Hemiptera</taxon>
        <taxon>Auchenorrhyncha</taxon>
        <taxon>Cercopoidea</taxon>
        <taxon>Clastopteridae</taxon>
        <taxon>Clastoptera</taxon>
    </lineage>
</organism>
<protein>
    <recommendedName>
        <fullName evidence="3">Lipocalin/cytosolic fatty-acid binding domain-containing protein</fullName>
    </recommendedName>
</protein>
<sequence>FDKMYKTSLILLSVVALAACGLYDNVGQCTDALLNARLKTFDLQEISNSGNYEYFYSTGLQGVKCATAMIFGDEVLGYRGSATLFPRDGGKGQSTFYSLKYDGEGIIDESIKIDGVTYDFKLVVLNWDVTHQVFYYARCSNEGKSHNDTRSIVISKCNKGNRIAKNIAKQWAADDGKAGFLGSPLTPTPHC</sequence>
<evidence type="ECO:0008006" key="3">
    <source>
        <dbReference type="Google" id="ProtNLM"/>
    </source>
</evidence>
<feature type="non-terminal residue" evidence="2">
    <location>
        <position position="1"/>
    </location>
</feature>
<reference evidence="2" key="1">
    <citation type="submission" date="2015-12" db="EMBL/GenBank/DDBJ databases">
        <title>De novo transcriptome assembly of four potential Pierce s Disease insect vectors from Arizona vineyards.</title>
        <authorList>
            <person name="Tassone E.E."/>
        </authorList>
    </citation>
    <scope>NUCLEOTIDE SEQUENCE</scope>
</reference>
<accession>A0A1B6E0J3</accession>
<dbReference type="AlphaFoldDB" id="A0A1B6E0J3"/>